<evidence type="ECO:0000256" key="1">
    <source>
        <dbReference type="SAM" id="MobiDB-lite"/>
    </source>
</evidence>
<gene>
    <name evidence="2" type="ORF">GCM10009799_02790</name>
</gene>
<keyword evidence="3" id="KW-1185">Reference proteome</keyword>
<protein>
    <submittedName>
        <fullName evidence="2">Uncharacterized protein</fullName>
    </submittedName>
</protein>
<proteinExistence type="predicted"/>
<feature type="region of interest" description="Disordered" evidence="1">
    <location>
        <begin position="56"/>
        <end position="112"/>
    </location>
</feature>
<dbReference type="EMBL" id="BAAAPC010000001">
    <property type="protein sequence ID" value="GAA1981169.1"/>
    <property type="molecule type" value="Genomic_DNA"/>
</dbReference>
<name>A0ABN2S716_9ACTN</name>
<organism evidence="2 3">
    <name type="scientific">Nocardiopsis rhodophaea</name>
    <dbReference type="NCBI Taxonomy" id="280238"/>
    <lineage>
        <taxon>Bacteria</taxon>
        <taxon>Bacillati</taxon>
        <taxon>Actinomycetota</taxon>
        <taxon>Actinomycetes</taxon>
        <taxon>Streptosporangiales</taxon>
        <taxon>Nocardiopsidaceae</taxon>
        <taxon>Nocardiopsis</taxon>
    </lineage>
</organism>
<accession>A0ABN2S716</accession>
<evidence type="ECO:0000313" key="3">
    <source>
        <dbReference type="Proteomes" id="UP001501585"/>
    </source>
</evidence>
<comment type="caution">
    <text evidence="2">The sequence shown here is derived from an EMBL/GenBank/DDBJ whole genome shotgun (WGS) entry which is preliminary data.</text>
</comment>
<sequence>MSRRSLPRAAAGPQEAEADQNIHFLTTLAETTGRMNYRRGIFGALRGWSRGGIAEESLSRGSQRNSGAISKENSSTPWVTEKAAVGVGAARHPPPPPHVRARARCSRHLAKA</sequence>
<reference evidence="2 3" key="1">
    <citation type="journal article" date="2019" name="Int. J. Syst. Evol. Microbiol.">
        <title>The Global Catalogue of Microorganisms (GCM) 10K type strain sequencing project: providing services to taxonomists for standard genome sequencing and annotation.</title>
        <authorList>
            <consortium name="The Broad Institute Genomics Platform"/>
            <consortium name="The Broad Institute Genome Sequencing Center for Infectious Disease"/>
            <person name="Wu L."/>
            <person name="Ma J."/>
        </authorList>
    </citation>
    <scope>NUCLEOTIDE SEQUENCE [LARGE SCALE GENOMIC DNA]</scope>
    <source>
        <strain evidence="2 3">JCM 15313</strain>
    </source>
</reference>
<dbReference type="Proteomes" id="UP001501585">
    <property type="component" value="Unassembled WGS sequence"/>
</dbReference>
<evidence type="ECO:0000313" key="2">
    <source>
        <dbReference type="EMBL" id="GAA1981169.1"/>
    </source>
</evidence>
<feature type="compositionally biased region" description="Basic residues" evidence="1">
    <location>
        <begin position="99"/>
        <end position="112"/>
    </location>
</feature>
<feature type="compositionally biased region" description="Polar residues" evidence="1">
    <location>
        <begin position="59"/>
        <end position="78"/>
    </location>
</feature>